<name>A0A8K0DGU5_IGNLU</name>
<proteinExistence type="predicted"/>
<dbReference type="PANTHER" id="PTHR10773">
    <property type="entry name" value="DNA-DIRECTED RNA POLYMERASES I, II, AND III SUBUNIT RPABC2"/>
    <property type="match status" value="1"/>
</dbReference>
<reference evidence="1" key="1">
    <citation type="submission" date="2019-08" db="EMBL/GenBank/DDBJ databases">
        <title>The genome of the North American firefly Photinus pyralis.</title>
        <authorList>
            <consortium name="Photinus pyralis genome working group"/>
            <person name="Fallon T.R."/>
            <person name="Sander Lower S.E."/>
            <person name="Weng J.-K."/>
        </authorList>
    </citation>
    <scope>NUCLEOTIDE SEQUENCE</scope>
    <source>
        <strain evidence="1">TRF0915ILg1</strain>
        <tissue evidence="1">Whole body</tissue>
    </source>
</reference>
<dbReference type="AlphaFoldDB" id="A0A8K0DGU5"/>
<accession>A0A8K0DGU5</accession>
<dbReference type="Proteomes" id="UP000801492">
    <property type="component" value="Unassembled WGS sequence"/>
</dbReference>
<comment type="caution">
    <text evidence="1">The sequence shown here is derived from an EMBL/GenBank/DDBJ whole genome shotgun (WGS) entry which is preliminary data.</text>
</comment>
<dbReference type="PANTHER" id="PTHR10773:SF19">
    <property type="match status" value="1"/>
</dbReference>
<evidence type="ECO:0000313" key="1">
    <source>
        <dbReference type="EMBL" id="KAF2903021.1"/>
    </source>
</evidence>
<dbReference type="OrthoDB" id="6774481at2759"/>
<gene>
    <name evidence="1" type="ORF">ILUMI_03166</name>
</gene>
<organism evidence="1 2">
    <name type="scientific">Ignelater luminosus</name>
    <name type="common">Cucubano</name>
    <name type="synonym">Pyrophorus luminosus</name>
    <dbReference type="NCBI Taxonomy" id="2038154"/>
    <lineage>
        <taxon>Eukaryota</taxon>
        <taxon>Metazoa</taxon>
        <taxon>Ecdysozoa</taxon>
        <taxon>Arthropoda</taxon>
        <taxon>Hexapoda</taxon>
        <taxon>Insecta</taxon>
        <taxon>Pterygota</taxon>
        <taxon>Neoptera</taxon>
        <taxon>Endopterygota</taxon>
        <taxon>Coleoptera</taxon>
        <taxon>Polyphaga</taxon>
        <taxon>Elateriformia</taxon>
        <taxon>Elateroidea</taxon>
        <taxon>Elateridae</taxon>
        <taxon>Agrypninae</taxon>
        <taxon>Pyrophorini</taxon>
        <taxon>Ignelater</taxon>
    </lineage>
</organism>
<dbReference type="EMBL" id="VTPC01001124">
    <property type="protein sequence ID" value="KAF2903021.1"/>
    <property type="molecule type" value="Genomic_DNA"/>
</dbReference>
<sequence>MKLEHRKKVISQKEKNAVWLHIRSFPSIDPHYCREKAQKKYLEAGLNIRRMYDLYRGTMENPVKYHLSTEIFNNEFNIAFQKPKKDLCDKCELFKTLRNPEKKGSYKKNFDVKEVGVTTFDMQDVIRLPKANASGFYCKTKLYCTFR</sequence>
<keyword evidence="2" id="KW-1185">Reference proteome</keyword>
<evidence type="ECO:0000313" key="2">
    <source>
        <dbReference type="Proteomes" id="UP000801492"/>
    </source>
</evidence>
<protein>
    <submittedName>
        <fullName evidence="1">Uncharacterized protein</fullName>
    </submittedName>
</protein>